<dbReference type="SFLD" id="SFLDS00003">
    <property type="entry name" value="Haloacid_Dehalogenase"/>
    <property type="match status" value="1"/>
</dbReference>
<dbReference type="SUPFAM" id="SSF56784">
    <property type="entry name" value="HAD-like"/>
    <property type="match status" value="1"/>
</dbReference>
<dbReference type="EMBL" id="JAAABJ010000180">
    <property type="protein sequence ID" value="NAW50107.1"/>
    <property type="molecule type" value="Genomic_DNA"/>
</dbReference>
<dbReference type="AlphaFoldDB" id="A0A845PUE9"/>
<dbReference type="Gene3D" id="3.40.50.1000">
    <property type="entry name" value="HAD superfamily/HAD-like"/>
    <property type="match status" value="1"/>
</dbReference>
<dbReference type="InterPro" id="IPR036412">
    <property type="entry name" value="HAD-like_sf"/>
</dbReference>
<dbReference type="Pfam" id="PF00702">
    <property type="entry name" value="Hydrolase"/>
    <property type="match status" value="1"/>
</dbReference>
<dbReference type="RefSeq" id="WP_166518477.1">
    <property type="nucleotide sequence ID" value="NZ_JAAABJ010000180.1"/>
</dbReference>
<dbReference type="InterPro" id="IPR006439">
    <property type="entry name" value="HAD-SF_hydro_IA"/>
</dbReference>
<evidence type="ECO:0000313" key="1">
    <source>
        <dbReference type="EMBL" id="NAW50107.1"/>
    </source>
</evidence>
<dbReference type="NCBIfam" id="TIGR01509">
    <property type="entry name" value="HAD-SF-IA-v3"/>
    <property type="match status" value="1"/>
</dbReference>
<dbReference type="PRINTS" id="PR00413">
    <property type="entry name" value="HADHALOGNASE"/>
</dbReference>
<reference evidence="1 2" key="1">
    <citation type="submission" date="2019-11" db="EMBL/GenBank/DDBJ databases">
        <title>Characterization of Elizabethkingia argenteiflava sp. nov., isolated from inner surface of Soybean Pods.</title>
        <authorList>
            <person name="Mo S."/>
        </authorList>
    </citation>
    <scope>NUCLEOTIDE SEQUENCE [LARGE SCALE GENOMIC DNA]</scope>
    <source>
        <strain evidence="1 2">YB22</strain>
    </source>
</reference>
<keyword evidence="2" id="KW-1185">Reference proteome</keyword>
<dbReference type="CDD" id="cd02603">
    <property type="entry name" value="HAD_sEH-N_like"/>
    <property type="match status" value="1"/>
</dbReference>
<dbReference type="GO" id="GO:0016787">
    <property type="term" value="F:hydrolase activity"/>
    <property type="evidence" value="ECO:0007669"/>
    <property type="project" value="UniProtKB-KW"/>
</dbReference>
<protein>
    <submittedName>
        <fullName evidence="1">HAD-IA family hydrolase</fullName>
    </submittedName>
</protein>
<dbReference type="PANTHER" id="PTHR43611">
    <property type="entry name" value="ALPHA-D-GLUCOSE 1-PHOSPHATE PHOSPHATASE"/>
    <property type="match status" value="1"/>
</dbReference>
<dbReference type="PANTHER" id="PTHR43611:SF3">
    <property type="entry name" value="FLAVIN MONONUCLEOTIDE HYDROLASE 1, CHLOROPLATIC"/>
    <property type="match status" value="1"/>
</dbReference>
<dbReference type="Proteomes" id="UP000553459">
    <property type="component" value="Unassembled WGS sequence"/>
</dbReference>
<dbReference type="Gene3D" id="1.10.150.240">
    <property type="entry name" value="Putative phosphatase, domain 2"/>
    <property type="match status" value="1"/>
</dbReference>
<gene>
    <name evidence="1" type="ORF">GNY06_01445</name>
</gene>
<sequence length="200" mass="23743">MMIKNIIFDFGGVLMDWDPKYLYQNVFSTEDEMNYFLENIATLKWNTEQDRGRSFKEATQILQNQYPEFSEEIALYYSQWPVMLKGEIENHVKIVQTLYGRYPLYGLTNWSAETFPYAYENYNFFKLFDGIVVSGEEGVIKPDEHIYKILLERYNLNASECLFIDDNYENIKAAQILDFNTIHLTPSVHLEKELQKLHLL</sequence>
<accession>A0A845PUE9</accession>
<comment type="caution">
    <text evidence="1">The sequence shown here is derived from an EMBL/GenBank/DDBJ whole genome shotgun (WGS) entry which is preliminary data.</text>
</comment>
<dbReference type="InterPro" id="IPR023214">
    <property type="entry name" value="HAD_sf"/>
</dbReference>
<organism evidence="1 2">
    <name type="scientific">Elizabethkingia argenteiflava</name>
    <dbReference type="NCBI Taxonomy" id="2681556"/>
    <lineage>
        <taxon>Bacteria</taxon>
        <taxon>Pseudomonadati</taxon>
        <taxon>Bacteroidota</taxon>
        <taxon>Flavobacteriia</taxon>
        <taxon>Flavobacteriales</taxon>
        <taxon>Weeksellaceae</taxon>
        <taxon>Elizabethkingia</taxon>
    </lineage>
</organism>
<proteinExistence type="predicted"/>
<evidence type="ECO:0000313" key="2">
    <source>
        <dbReference type="Proteomes" id="UP000553459"/>
    </source>
</evidence>
<keyword evidence="1" id="KW-0378">Hydrolase</keyword>
<dbReference type="SFLD" id="SFLDG01129">
    <property type="entry name" value="C1.5:_HAD__Beta-PGM__Phosphata"/>
    <property type="match status" value="1"/>
</dbReference>
<dbReference type="InterPro" id="IPR023198">
    <property type="entry name" value="PGP-like_dom2"/>
</dbReference>
<name>A0A845PUE9_9FLAO</name>